<keyword evidence="5" id="KW-0479">Metal-binding</keyword>
<comment type="catalytic activity">
    <reaction evidence="10">
        <text>8-oxo-dGTP + H2O = 8-oxo-dGMP + diphosphate + H(+)</text>
        <dbReference type="Rhea" id="RHEA:31575"/>
        <dbReference type="ChEBI" id="CHEBI:15377"/>
        <dbReference type="ChEBI" id="CHEBI:15378"/>
        <dbReference type="ChEBI" id="CHEBI:33019"/>
        <dbReference type="ChEBI" id="CHEBI:63224"/>
        <dbReference type="ChEBI" id="CHEBI:77896"/>
        <dbReference type="EC" id="3.6.1.55"/>
    </reaction>
</comment>
<dbReference type="GO" id="GO:0044716">
    <property type="term" value="F:8-oxo-GDP phosphatase activity"/>
    <property type="evidence" value="ECO:0007669"/>
    <property type="project" value="TreeGrafter"/>
</dbReference>
<dbReference type="GO" id="GO:0035539">
    <property type="term" value="F:8-oxo-7,8-dihydrodeoxyguanosine triphosphate pyrophosphatase activity"/>
    <property type="evidence" value="ECO:0007669"/>
    <property type="project" value="UniProtKB-EC"/>
</dbReference>
<dbReference type="GO" id="GO:0044715">
    <property type="term" value="F:8-oxo-dGDP phosphatase activity"/>
    <property type="evidence" value="ECO:0007669"/>
    <property type="project" value="TreeGrafter"/>
</dbReference>
<organism evidence="13 14">
    <name type="scientific">Deinococcus ruber</name>
    <dbReference type="NCBI Taxonomy" id="1848197"/>
    <lineage>
        <taxon>Bacteria</taxon>
        <taxon>Thermotogati</taxon>
        <taxon>Deinococcota</taxon>
        <taxon>Deinococci</taxon>
        <taxon>Deinococcales</taxon>
        <taxon>Deinococcaceae</taxon>
        <taxon>Deinococcus</taxon>
    </lineage>
</organism>
<evidence type="ECO:0000256" key="9">
    <source>
        <dbReference type="ARBA" id="ARBA00023204"/>
    </source>
</evidence>
<keyword evidence="14" id="KW-1185">Reference proteome</keyword>
<sequence>MTYAETVRHIHNAILIPYRPPVHSDSGQMLVQDRRGHRPPPWGFFGGGIEAGETPLQAVLREAWEELGMRLSAEHVQARAVLHARLRDLQFTLHLHTWKYSGDTSEFRLGEGAGMEWVTPAEMLTRVEAGGPDTAISEWMRAFLPSSAKLP</sequence>
<dbReference type="Proteomes" id="UP000603865">
    <property type="component" value="Unassembled WGS sequence"/>
</dbReference>
<keyword evidence="8" id="KW-0460">Magnesium</keyword>
<evidence type="ECO:0000313" key="13">
    <source>
        <dbReference type="EMBL" id="GGR14556.1"/>
    </source>
</evidence>
<name>A0A918CBW5_9DEIO</name>
<dbReference type="GO" id="GO:0046872">
    <property type="term" value="F:metal ion binding"/>
    <property type="evidence" value="ECO:0007669"/>
    <property type="project" value="UniProtKB-KW"/>
</dbReference>
<evidence type="ECO:0000256" key="6">
    <source>
        <dbReference type="ARBA" id="ARBA00022763"/>
    </source>
</evidence>
<dbReference type="GO" id="GO:0008413">
    <property type="term" value="F:8-oxo-7,8-dihydroguanosine triphosphate pyrophosphatase activity"/>
    <property type="evidence" value="ECO:0007669"/>
    <property type="project" value="TreeGrafter"/>
</dbReference>
<dbReference type="InterPro" id="IPR015797">
    <property type="entry name" value="NUDIX_hydrolase-like_dom_sf"/>
</dbReference>
<dbReference type="EMBL" id="BMQL01000017">
    <property type="protein sequence ID" value="GGR14556.1"/>
    <property type="molecule type" value="Genomic_DNA"/>
</dbReference>
<reference evidence="13" key="2">
    <citation type="submission" date="2020-09" db="EMBL/GenBank/DDBJ databases">
        <authorList>
            <person name="Sun Q."/>
            <person name="Ohkuma M."/>
        </authorList>
    </citation>
    <scope>NUCLEOTIDE SEQUENCE</scope>
    <source>
        <strain evidence="13">JCM 31311</strain>
    </source>
</reference>
<dbReference type="GO" id="GO:0006260">
    <property type="term" value="P:DNA replication"/>
    <property type="evidence" value="ECO:0007669"/>
    <property type="project" value="UniProtKB-KW"/>
</dbReference>
<evidence type="ECO:0000313" key="14">
    <source>
        <dbReference type="Proteomes" id="UP000603865"/>
    </source>
</evidence>
<dbReference type="Pfam" id="PF00293">
    <property type="entry name" value="NUDIX"/>
    <property type="match status" value="1"/>
</dbReference>
<dbReference type="PANTHER" id="PTHR47707">
    <property type="entry name" value="8-OXO-DGTP DIPHOSPHATASE"/>
    <property type="match status" value="1"/>
</dbReference>
<evidence type="ECO:0000256" key="7">
    <source>
        <dbReference type="ARBA" id="ARBA00022801"/>
    </source>
</evidence>
<evidence type="ECO:0000256" key="5">
    <source>
        <dbReference type="ARBA" id="ARBA00022723"/>
    </source>
</evidence>
<comment type="similarity">
    <text evidence="2">Belongs to the Nudix hydrolase family.</text>
</comment>
<keyword evidence="4" id="KW-0235">DNA replication</keyword>
<keyword evidence="7" id="KW-0378">Hydrolase</keyword>
<dbReference type="EC" id="3.6.1.55" evidence="11"/>
<dbReference type="PROSITE" id="PS51462">
    <property type="entry name" value="NUDIX"/>
    <property type="match status" value="1"/>
</dbReference>
<accession>A0A918CBW5</accession>
<dbReference type="InterPro" id="IPR020084">
    <property type="entry name" value="NUDIX_hydrolase_CS"/>
</dbReference>
<dbReference type="PANTHER" id="PTHR47707:SF1">
    <property type="entry name" value="NUDIX HYDROLASE FAMILY PROTEIN"/>
    <property type="match status" value="1"/>
</dbReference>
<keyword evidence="9" id="KW-0234">DNA repair</keyword>
<evidence type="ECO:0000256" key="3">
    <source>
        <dbReference type="ARBA" id="ARBA00022457"/>
    </source>
</evidence>
<comment type="cofactor">
    <cofactor evidence="1">
        <name>Mg(2+)</name>
        <dbReference type="ChEBI" id="CHEBI:18420"/>
    </cofactor>
</comment>
<proteinExistence type="inferred from homology"/>
<evidence type="ECO:0000256" key="4">
    <source>
        <dbReference type="ARBA" id="ARBA00022705"/>
    </source>
</evidence>
<evidence type="ECO:0000256" key="8">
    <source>
        <dbReference type="ARBA" id="ARBA00022842"/>
    </source>
</evidence>
<dbReference type="InterPro" id="IPR047127">
    <property type="entry name" value="MutT-like"/>
</dbReference>
<dbReference type="PROSITE" id="PS00893">
    <property type="entry name" value="NUDIX_BOX"/>
    <property type="match status" value="1"/>
</dbReference>
<dbReference type="Gene3D" id="3.90.79.10">
    <property type="entry name" value="Nucleoside Triphosphate Pyrophosphohydrolase"/>
    <property type="match status" value="1"/>
</dbReference>
<comment type="caution">
    <text evidence="13">The sequence shown here is derived from an EMBL/GenBank/DDBJ whole genome shotgun (WGS) entry which is preliminary data.</text>
</comment>
<dbReference type="InterPro" id="IPR000086">
    <property type="entry name" value="NUDIX_hydrolase_dom"/>
</dbReference>
<keyword evidence="6" id="KW-0227">DNA damage</keyword>
<evidence type="ECO:0000259" key="12">
    <source>
        <dbReference type="PROSITE" id="PS51462"/>
    </source>
</evidence>
<dbReference type="GO" id="GO:0006281">
    <property type="term" value="P:DNA repair"/>
    <property type="evidence" value="ECO:0007669"/>
    <property type="project" value="UniProtKB-KW"/>
</dbReference>
<gene>
    <name evidence="13" type="ORF">GCM10008957_29210</name>
</gene>
<feature type="domain" description="Nudix hydrolase" evidence="12">
    <location>
        <begin position="8"/>
        <end position="142"/>
    </location>
</feature>
<evidence type="ECO:0000256" key="1">
    <source>
        <dbReference type="ARBA" id="ARBA00001946"/>
    </source>
</evidence>
<evidence type="ECO:0000256" key="10">
    <source>
        <dbReference type="ARBA" id="ARBA00035861"/>
    </source>
</evidence>
<protein>
    <recommendedName>
        <fullName evidence="11">8-oxo-dGTP diphosphatase</fullName>
        <ecNumber evidence="11">3.6.1.55</ecNumber>
    </recommendedName>
</protein>
<keyword evidence="3" id="KW-0515">Mutator protein</keyword>
<dbReference type="SUPFAM" id="SSF55811">
    <property type="entry name" value="Nudix"/>
    <property type="match status" value="1"/>
</dbReference>
<reference evidence="13" key="1">
    <citation type="journal article" date="2014" name="Int. J. Syst. Evol. Microbiol.">
        <title>Complete genome sequence of Corynebacterium casei LMG S-19264T (=DSM 44701T), isolated from a smear-ripened cheese.</title>
        <authorList>
            <consortium name="US DOE Joint Genome Institute (JGI-PGF)"/>
            <person name="Walter F."/>
            <person name="Albersmeier A."/>
            <person name="Kalinowski J."/>
            <person name="Ruckert C."/>
        </authorList>
    </citation>
    <scope>NUCLEOTIDE SEQUENCE</scope>
    <source>
        <strain evidence="13">JCM 31311</strain>
    </source>
</reference>
<evidence type="ECO:0000256" key="11">
    <source>
        <dbReference type="ARBA" id="ARBA00038905"/>
    </source>
</evidence>
<evidence type="ECO:0000256" key="2">
    <source>
        <dbReference type="ARBA" id="ARBA00005582"/>
    </source>
</evidence>
<dbReference type="AlphaFoldDB" id="A0A918CBW5"/>